<evidence type="ECO:0000313" key="11">
    <source>
        <dbReference type="EMBL" id="SMB83593.1"/>
    </source>
</evidence>
<feature type="binding site" evidence="10">
    <location>
        <position position="150"/>
    </location>
    <ligand>
        <name>substrate</name>
    </ligand>
</feature>
<evidence type="ECO:0000256" key="3">
    <source>
        <dbReference type="ARBA" id="ARBA00022571"/>
    </source>
</evidence>
<comment type="catalytic activity">
    <reaction evidence="10">
        <text>L-glutamate + acetyl-CoA = N-acetyl-L-glutamate + CoA + H(+)</text>
        <dbReference type="Rhea" id="RHEA:24292"/>
        <dbReference type="ChEBI" id="CHEBI:15378"/>
        <dbReference type="ChEBI" id="CHEBI:29985"/>
        <dbReference type="ChEBI" id="CHEBI:44337"/>
        <dbReference type="ChEBI" id="CHEBI:57287"/>
        <dbReference type="ChEBI" id="CHEBI:57288"/>
        <dbReference type="EC" id="2.3.1.1"/>
    </reaction>
</comment>
<evidence type="ECO:0000313" key="12">
    <source>
        <dbReference type="Proteomes" id="UP000192731"/>
    </source>
</evidence>
<dbReference type="OrthoDB" id="9804242at2"/>
<evidence type="ECO:0000256" key="6">
    <source>
        <dbReference type="ARBA" id="ARBA00022813"/>
    </source>
</evidence>
<dbReference type="PANTHER" id="PTHR23100">
    <property type="entry name" value="ARGININE BIOSYNTHESIS BIFUNCTIONAL PROTEIN ARGJ"/>
    <property type="match status" value="1"/>
</dbReference>
<dbReference type="SUPFAM" id="SSF56266">
    <property type="entry name" value="DmpA/ArgJ-like"/>
    <property type="match status" value="1"/>
</dbReference>
<evidence type="ECO:0000256" key="5">
    <source>
        <dbReference type="ARBA" id="ARBA00022679"/>
    </source>
</evidence>
<comment type="pathway">
    <text evidence="10">Amino-acid biosynthesis; L-arginine biosynthesis; N(2)-acetyl-L-ornithine from L-glutamate: step 1/4.</text>
</comment>
<keyword evidence="7 10" id="KW-0511">Multifunctional enzyme</keyword>
<feature type="site" description="Cleavage; by autolysis" evidence="10">
    <location>
        <begin position="186"/>
        <end position="187"/>
    </location>
</feature>
<evidence type="ECO:0000256" key="4">
    <source>
        <dbReference type="ARBA" id="ARBA00022605"/>
    </source>
</evidence>
<feature type="binding site" evidence="10">
    <location>
        <position position="273"/>
    </location>
    <ligand>
        <name>substrate</name>
    </ligand>
</feature>
<comment type="subcellular location">
    <subcellularLocation>
        <location evidence="10">Cytoplasm</location>
    </subcellularLocation>
</comment>
<feature type="site" description="Involved in the stabilization of negative charge on the oxyanion by the formation of the oxyanion hole" evidence="10">
    <location>
        <position position="113"/>
    </location>
</feature>
<dbReference type="GO" id="GO:0006592">
    <property type="term" value="P:ornithine biosynthetic process"/>
    <property type="evidence" value="ECO:0007669"/>
    <property type="project" value="TreeGrafter"/>
</dbReference>
<evidence type="ECO:0000256" key="1">
    <source>
        <dbReference type="ARBA" id="ARBA00006774"/>
    </source>
</evidence>
<comment type="pathway">
    <text evidence="10">Amino-acid biosynthesis; L-arginine biosynthesis; L-ornithine and N-acetyl-L-glutamate from L-glutamate and N(2)-acetyl-L-ornithine (cyclic): step 1/1.</text>
</comment>
<dbReference type="AlphaFoldDB" id="A0A1W1URC6"/>
<name>A0A1W1URC6_DESTI</name>
<accession>A0A1W1URC6</accession>
<evidence type="ECO:0000256" key="10">
    <source>
        <dbReference type="HAMAP-Rule" id="MF_01106"/>
    </source>
</evidence>
<feature type="chain" id="PRO_5023322350" description="Arginine biosynthesis bifunctional protein ArgJ alpha chain" evidence="10">
    <location>
        <begin position="1"/>
        <end position="186"/>
    </location>
</feature>
<dbReference type="UniPathway" id="UPA00068">
    <property type="reaction ID" value="UER00106"/>
</dbReference>
<dbReference type="GO" id="GO:0004042">
    <property type="term" value="F:L-glutamate N-acetyltransferase activity"/>
    <property type="evidence" value="ECO:0007669"/>
    <property type="project" value="UniProtKB-UniRule"/>
</dbReference>
<sequence length="400" mass="42131">MELIKGGITAPQGFKASGISAGIKKNGKKDVAIVCSEVLCKATSVYTINKFKAAPLIVTGENLANKRASAIVINSGVANACMGAQGLEDAKQMALITGEVLNINELDVVVASTGVIGVPLPMKNVKNGIIEAAKIVAKDGNIDAAEAIMTTDSVMKELAYTVRIGNCDVKIGAMAKGSGMIHPNMATMLGFITTDANIEENCLDGILKEAVKASFNMISVDGDTSTNDMVVIMANGMANNEEINTNSENLDAFKNAITHVCTELAKLIAKDGEGATKLLEVEVIGALSLEDARLGAKSICSSNLVKTAMFGEDANWGRIVTALGYSGAEIDPLKVDVYLGNLLMAKAGTGLAFDEDKALEVLKEKDVKVKVDLNLGTYSAKSWGCDLSYEYVRINGEYRS</sequence>
<keyword evidence="5 10" id="KW-0808">Transferase</keyword>
<dbReference type="FunFam" id="3.60.70.12:FF:000001">
    <property type="entry name" value="Arginine biosynthesis bifunctional protein ArgJ, chloroplastic"/>
    <property type="match status" value="1"/>
</dbReference>
<evidence type="ECO:0000256" key="8">
    <source>
        <dbReference type="ARBA" id="ARBA00023315"/>
    </source>
</evidence>
<feature type="binding site" evidence="10">
    <location>
        <position position="187"/>
    </location>
    <ligand>
        <name>substrate</name>
    </ligand>
</feature>
<comment type="similarity">
    <text evidence="1 10">Belongs to the ArgJ family.</text>
</comment>
<dbReference type="PANTHER" id="PTHR23100:SF0">
    <property type="entry name" value="ARGININE BIOSYNTHESIS BIFUNCTIONAL PROTEIN ARGJ, MITOCHONDRIAL"/>
    <property type="match status" value="1"/>
</dbReference>
<dbReference type="GO" id="GO:0006526">
    <property type="term" value="P:L-arginine biosynthetic process"/>
    <property type="evidence" value="ECO:0007669"/>
    <property type="project" value="UniProtKB-UniRule"/>
</dbReference>
<comment type="catalytic activity">
    <reaction evidence="9 10">
        <text>N(2)-acetyl-L-ornithine + L-glutamate = N-acetyl-L-glutamate + L-ornithine</text>
        <dbReference type="Rhea" id="RHEA:15349"/>
        <dbReference type="ChEBI" id="CHEBI:29985"/>
        <dbReference type="ChEBI" id="CHEBI:44337"/>
        <dbReference type="ChEBI" id="CHEBI:46911"/>
        <dbReference type="ChEBI" id="CHEBI:57805"/>
        <dbReference type="EC" id="2.3.1.35"/>
    </reaction>
</comment>
<organism evidence="11 12">
    <name type="scientific">Desulfonispora thiosulfatigenes DSM 11270</name>
    <dbReference type="NCBI Taxonomy" id="656914"/>
    <lineage>
        <taxon>Bacteria</taxon>
        <taxon>Bacillati</taxon>
        <taxon>Bacillota</taxon>
        <taxon>Clostridia</taxon>
        <taxon>Eubacteriales</taxon>
        <taxon>Peptococcaceae</taxon>
        <taxon>Desulfonispora</taxon>
    </lineage>
</organism>
<dbReference type="Pfam" id="PF01960">
    <property type="entry name" value="ArgJ"/>
    <property type="match status" value="1"/>
</dbReference>
<dbReference type="Gene3D" id="3.60.70.12">
    <property type="entry name" value="L-amino peptidase D-ALA esterase/amidase"/>
    <property type="match status" value="1"/>
</dbReference>
<evidence type="ECO:0000256" key="7">
    <source>
        <dbReference type="ARBA" id="ARBA00023268"/>
    </source>
</evidence>
<evidence type="ECO:0000256" key="2">
    <source>
        <dbReference type="ARBA" id="ARBA00011475"/>
    </source>
</evidence>
<dbReference type="EC" id="2.3.1.1" evidence="10"/>
<dbReference type="Gene3D" id="3.10.20.340">
    <property type="entry name" value="ArgJ beta chain, C-terminal domain"/>
    <property type="match status" value="1"/>
</dbReference>
<dbReference type="HAMAP" id="MF_01106">
    <property type="entry name" value="ArgJ"/>
    <property type="match status" value="1"/>
</dbReference>
<dbReference type="NCBIfam" id="NF003802">
    <property type="entry name" value="PRK05388.1"/>
    <property type="match status" value="1"/>
</dbReference>
<dbReference type="GO" id="GO:0004358">
    <property type="term" value="F:L-glutamate N-acetyltransferase activity, acting on acetyl-L-ornithine as donor"/>
    <property type="evidence" value="ECO:0007669"/>
    <property type="project" value="UniProtKB-UniRule"/>
</dbReference>
<proteinExistence type="inferred from homology"/>
<dbReference type="EMBL" id="FWWT01000008">
    <property type="protein sequence ID" value="SMB83593.1"/>
    <property type="molecule type" value="Genomic_DNA"/>
</dbReference>
<dbReference type="RefSeq" id="WP_084052305.1">
    <property type="nucleotide sequence ID" value="NZ_FWWT01000008.1"/>
</dbReference>
<dbReference type="NCBIfam" id="TIGR00120">
    <property type="entry name" value="ArgJ"/>
    <property type="match status" value="1"/>
</dbReference>
<keyword evidence="12" id="KW-1185">Reference proteome</keyword>
<dbReference type="Proteomes" id="UP000192731">
    <property type="component" value="Unassembled WGS sequence"/>
</dbReference>
<reference evidence="11 12" key="1">
    <citation type="submission" date="2017-04" db="EMBL/GenBank/DDBJ databases">
        <authorList>
            <person name="Afonso C.L."/>
            <person name="Miller P.J."/>
            <person name="Scott M.A."/>
            <person name="Spackman E."/>
            <person name="Goraichik I."/>
            <person name="Dimitrov K.M."/>
            <person name="Suarez D.L."/>
            <person name="Swayne D.E."/>
        </authorList>
    </citation>
    <scope>NUCLEOTIDE SEQUENCE [LARGE SCALE GENOMIC DNA]</scope>
    <source>
        <strain evidence="11 12">DSM 11270</strain>
    </source>
</reference>
<evidence type="ECO:0000256" key="9">
    <source>
        <dbReference type="ARBA" id="ARBA00049439"/>
    </source>
</evidence>
<protein>
    <recommendedName>
        <fullName evidence="10">Arginine biosynthesis bifunctional protein ArgJ</fullName>
    </recommendedName>
    <domain>
        <recommendedName>
            <fullName evidence="10">Glutamate N-acetyltransferase</fullName>
            <ecNumber evidence="10">2.3.1.35</ecNumber>
        </recommendedName>
        <alternativeName>
            <fullName evidence="10">Ornithine acetyltransferase</fullName>
            <shortName evidence="10">OATase</shortName>
        </alternativeName>
        <alternativeName>
            <fullName evidence="10">Ornithine transacetylase</fullName>
        </alternativeName>
    </domain>
    <domain>
        <recommendedName>
            <fullName evidence="10">Amino-acid acetyltransferase</fullName>
            <ecNumber evidence="10">2.3.1.1</ecNumber>
        </recommendedName>
        <alternativeName>
            <fullName evidence="10">N-acetylglutamate synthase</fullName>
            <shortName evidence="10">AGSase</shortName>
        </alternativeName>
    </domain>
    <component>
        <recommendedName>
            <fullName evidence="10">Arginine biosynthesis bifunctional protein ArgJ alpha chain</fullName>
        </recommendedName>
    </component>
    <component>
        <recommendedName>
            <fullName evidence="10">Arginine biosynthesis bifunctional protein ArgJ beta chain</fullName>
        </recommendedName>
    </component>
</protein>
<dbReference type="STRING" id="656914.SAMN00017405_1064"/>
<dbReference type="FunFam" id="3.10.20.340:FF:000001">
    <property type="entry name" value="Arginine biosynthesis bifunctional protein ArgJ, chloroplastic"/>
    <property type="match status" value="1"/>
</dbReference>
<comment type="function">
    <text evidence="10">Catalyzes two activities which are involved in the cyclic version of arginine biosynthesis: the synthesis of N-acetylglutamate from glutamate and acetyl-CoA as the acetyl donor, and of ornithine by transacetylation between N(2)-acetylornithine and glutamate.</text>
</comment>
<comment type="subunit">
    <text evidence="2 10">Heterotetramer of two alpha and two beta chains.</text>
</comment>
<keyword evidence="10" id="KW-0963">Cytoplasm</keyword>
<keyword evidence="8 10" id="KW-0012">Acyltransferase</keyword>
<dbReference type="InterPro" id="IPR042195">
    <property type="entry name" value="ArgJ_beta_C"/>
</dbReference>
<feature type="chain" id="PRO_5023322351" description="Arginine biosynthesis bifunctional protein ArgJ beta chain" evidence="10">
    <location>
        <begin position="187"/>
        <end position="400"/>
    </location>
</feature>
<dbReference type="InterPro" id="IPR002813">
    <property type="entry name" value="Arg_biosynth_ArgJ"/>
</dbReference>
<gene>
    <name evidence="10" type="primary">argJ</name>
    <name evidence="11" type="ORF">SAMN00017405_1064</name>
</gene>
<keyword evidence="3 10" id="KW-0055">Arginine biosynthesis</keyword>
<feature type="site" description="Involved in the stabilization of negative charge on the oxyanion by the formation of the oxyanion hole" evidence="10">
    <location>
        <position position="114"/>
    </location>
</feature>
<keyword evidence="6 10" id="KW-0068">Autocatalytic cleavage</keyword>
<feature type="binding site" evidence="10">
    <location>
        <position position="400"/>
    </location>
    <ligand>
        <name>substrate</name>
    </ligand>
</feature>
<keyword evidence="4 10" id="KW-0028">Amino-acid biosynthesis</keyword>
<feature type="binding site" evidence="10">
    <location>
        <position position="395"/>
    </location>
    <ligand>
        <name>substrate</name>
    </ligand>
</feature>
<dbReference type="EC" id="2.3.1.35" evidence="10"/>
<dbReference type="CDD" id="cd02152">
    <property type="entry name" value="OAT"/>
    <property type="match status" value="1"/>
</dbReference>
<feature type="active site" description="Nucleophile" evidence="10">
    <location>
        <position position="187"/>
    </location>
</feature>
<feature type="binding site" evidence="10">
    <location>
        <position position="176"/>
    </location>
    <ligand>
        <name>substrate</name>
    </ligand>
</feature>
<dbReference type="GO" id="GO:0005737">
    <property type="term" value="C:cytoplasm"/>
    <property type="evidence" value="ECO:0007669"/>
    <property type="project" value="UniProtKB-SubCell"/>
</dbReference>
<dbReference type="InterPro" id="IPR016117">
    <property type="entry name" value="ArgJ-like_dom_sf"/>
</dbReference>